<accession>A0A5N5E3F0</accession>
<dbReference type="Gene3D" id="2.60.60.30">
    <property type="entry name" value="sav2460 like domains"/>
    <property type="match status" value="1"/>
</dbReference>
<dbReference type="Pfam" id="PF02342">
    <property type="entry name" value="TerD"/>
    <property type="match status" value="1"/>
</dbReference>
<proteinExistence type="inferred from homology"/>
<evidence type="ECO:0000256" key="1">
    <source>
        <dbReference type="ARBA" id="ARBA00008775"/>
    </source>
</evidence>
<feature type="region of interest" description="Disordered" evidence="2">
    <location>
        <begin position="186"/>
        <end position="210"/>
    </location>
</feature>
<dbReference type="PANTHER" id="PTHR32097:SF4">
    <property type="entry name" value="GENERAL STRESS PROTEIN 16U"/>
    <property type="match status" value="1"/>
</dbReference>
<comment type="caution">
    <text evidence="4">The sequence shown here is derived from an EMBL/GenBank/DDBJ whole genome shotgun (WGS) entry which is preliminary data.</text>
</comment>
<name>A0A5N5E3F0_RHOER</name>
<reference evidence="4 5" key="1">
    <citation type="journal article" date="2017" name="Poromechanics V (2013)">
        <title>Genomic Characterization of the Arsenic-Tolerant Actinobacterium, &lt;i&gt;Rhodococcus erythropolis&lt;/i&gt; S43.</title>
        <authorList>
            <person name="Retamal-Morales G."/>
            <person name="Mehnert M."/>
            <person name="Schwabe R."/>
            <person name="Tischler D."/>
            <person name="Schloemann M."/>
            <person name="Levican G.J."/>
        </authorList>
    </citation>
    <scope>NUCLEOTIDE SEQUENCE [LARGE SCALE GENOMIC DNA]</scope>
    <source>
        <strain evidence="4 5">S43</strain>
    </source>
</reference>
<evidence type="ECO:0000313" key="5">
    <source>
        <dbReference type="Proteomes" id="UP000325576"/>
    </source>
</evidence>
<evidence type="ECO:0000313" key="4">
    <source>
        <dbReference type="EMBL" id="KAB2584696.1"/>
    </source>
</evidence>
<dbReference type="Proteomes" id="UP000325576">
    <property type="component" value="Unassembled WGS sequence"/>
</dbReference>
<feature type="compositionally biased region" description="Pro residues" evidence="2">
    <location>
        <begin position="192"/>
        <end position="210"/>
    </location>
</feature>
<sequence length="210" mass="22509">MQLSKGQNAPLDQADITVHCSWRQSPTIDADLSALLLTSDGKVRGDFDFVFYNQAESRDDSTHHVGKRSGGTSVEDCITVDLHRLDPEIERIAIVLSLDAAAPATLADIGQADIAVYDAVGSALAAFTIDDWSSETAAVTVEIYRRDHRWKVRAVGQGYHDGLAGLARDFGVTVDDNIDAQTSQPAAAPVVNGPPPINWSNPPVPAGYEL</sequence>
<feature type="domain" description="TerD" evidence="3">
    <location>
        <begin position="1"/>
        <end position="170"/>
    </location>
</feature>
<dbReference type="PANTHER" id="PTHR32097">
    <property type="entry name" value="CAMP-BINDING PROTEIN 1-RELATED"/>
    <property type="match status" value="1"/>
</dbReference>
<dbReference type="AlphaFoldDB" id="A0A5N5E3F0"/>
<dbReference type="InterPro" id="IPR003325">
    <property type="entry name" value="TerD"/>
</dbReference>
<dbReference type="CDD" id="cd06974">
    <property type="entry name" value="TerD_like"/>
    <property type="match status" value="1"/>
</dbReference>
<dbReference type="InterPro" id="IPR051324">
    <property type="entry name" value="Stress/Tellurium_Resist"/>
</dbReference>
<evidence type="ECO:0000259" key="3">
    <source>
        <dbReference type="Pfam" id="PF02342"/>
    </source>
</evidence>
<dbReference type="EMBL" id="MRBO01000410">
    <property type="protein sequence ID" value="KAB2584696.1"/>
    <property type="molecule type" value="Genomic_DNA"/>
</dbReference>
<protein>
    <recommendedName>
        <fullName evidence="3">TerD domain-containing protein</fullName>
    </recommendedName>
</protein>
<gene>
    <name evidence="4" type="ORF">BS297_14270</name>
</gene>
<comment type="similarity">
    <text evidence="1">Belongs to the CAPAB/TerDEXZ family.</text>
</comment>
<evidence type="ECO:0000256" key="2">
    <source>
        <dbReference type="SAM" id="MobiDB-lite"/>
    </source>
</evidence>
<organism evidence="4 5">
    <name type="scientific">Rhodococcus erythropolis</name>
    <name type="common">Arthrobacter picolinophilus</name>
    <dbReference type="NCBI Taxonomy" id="1833"/>
    <lineage>
        <taxon>Bacteria</taxon>
        <taxon>Bacillati</taxon>
        <taxon>Actinomycetota</taxon>
        <taxon>Actinomycetes</taxon>
        <taxon>Mycobacteriales</taxon>
        <taxon>Nocardiaceae</taxon>
        <taxon>Rhodococcus</taxon>
        <taxon>Rhodococcus erythropolis group</taxon>
    </lineage>
</organism>